<accession>A0ABT8HJY7</accession>
<dbReference type="InterPro" id="IPR029016">
    <property type="entry name" value="GAF-like_dom_sf"/>
</dbReference>
<comment type="caution">
    <text evidence="2">The sequence shown here is derived from an EMBL/GenBank/DDBJ whole genome shotgun (WGS) entry which is preliminary data.</text>
</comment>
<evidence type="ECO:0000313" key="2">
    <source>
        <dbReference type="EMBL" id="MDN4521079.1"/>
    </source>
</evidence>
<sequence length="238" mass="25868">MVSVSGFDDWLNRLVMELADKAGLSPDRYVAEAVAMRLMDDVTTNDGVHDELLAHLSNAQIPVPAQWQWPQSIITDPERLRVLYATGLLDSPAEKVYDRIVDMAAAALAAPGAAVSLVDHDRQFFVSMHGSAGQEPESRETSIQRSLCQYAVASGQPLVLADARTDPVLQHNPAVSDGSVVAYLSIPLIGEDRHAVGTLCVWDTIPRDWTSGHVTTLRDLAQLAADHIFPRAQRGQAP</sequence>
<reference evidence="2" key="1">
    <citation type="submission" date="2023-07" db="EMBL/GenBank/DDBJ databases">
        <title>Degradation of tert-butanol by M. austroafricanum TBA100.</title>
        <authorList>
            <person name="Helbich S."/>
            <person name="Vainshtein Y."/>
        </authorList>
    </citation>
    <scope>NUCLEOTIDE SEQUENCE</scope>
    <source>
        <strain evidence="2">TBA100</strain>
    </source>
</reference>
<dbReference type="RefSeq" id="WP_036375577.1">
    <property type="nucleotide sequence ID" value="NZ_CP070380.1"/>
</dbReference>
<dbReference type="EMBL" id="JAUHTC010000086">
    <property type="protein sequence ID" value="MDN4521079.1"/>
    <property type="molecule type" value="Genomic_DNA"/>
</dbReference>
<dbReference type="Pfam" id="PF01590">
    <property type="entry name" value="GAF"/>
    <property type="match status" value="1"/>
</dbReference>
<dbReference type="SUPFAM" id="SSF55781">
    <property type="entry name" value="GAF domain-like"/>
    <property type="match status" value="1"/>
</dbReference>
<proteinExistence type="predicted"/>
<organism evidence="2 3">
    <name type="scientific">Mycolicibacterium austroafricanum</name>
    <name type="common">Mycobacterium austroafricanum</name>
    <dbReference type="NCBI Taxonomy" id="39687"/>
    <lineage>
        <taxon>Bacteria</taxon>
        <taxon>Bacillati</taxon>
        <taxon>Actinomycetota</taxon>
        <taxon>Actinomycetes</taxon>
        <taxon>Mycobacteriales</taxon>
        <taxon>Mycobacteriaceae</taxon>
        <taxon>Mycolicibacterium</taxon>
    </lineage>
</organism>
<dbReference type="Proteomes" id="UP001172687">
    <property type="component" value="Unassembled WGS sequence"/>
</dbReference>
<evidence type="ECO:0000313" key="3">
    <source>
        <dbReference type="Proteomes" id="UP001172687"/>
    </source>
</evidence>
<dbReference type="InterPro" id="IPR003018">
    <property type="entry name" value="GAF"/>
</dbReference>
<gene>
    <name evidence="2" type="ORF">QYF68_25120</name>
</gene>
<dbReference type="SMART" id="SM00065">
    <property type="entry name" value="GAF"/>
    <property type="match status" value="1"/>
</dbReference>
<protein>
    <submittedName>
        <fullName evidence="2">GAF domain-containing protein</fullName>
    </submittedName>
</protein>
<keyword evidence="3" id="KW-1185">Reference proteome</keyword>
<name>A0ABT8HJY7_MYCAO</name>
<dbReference type="Gene3D" id="3.30.450.40">
    <property type="match status" value="1"/>
</dbReference>
<feature type="domain" description="GAF" evidence="1">
    <location>
        <begin position="92"/>
        <end position="238"/>
    </location>
</feature>
<dbReference type="PANTHER" id="PTHR43102:SF2">
    <property type="entry name" value="GAF DOMAIN-CONTAINING PROTEIN"/>
    <property type="match status" value="1"/>
</dbReference>
<evidence type="ECO:0000259" key="1">
    <source>
        <dbReference type="SMART" id="SM00065"/>
    </source>
</evidence>
<dbReference type="PANTHER" id="PTHR43102">
    <property type="entry name" value="SLR1143 PROTEIN"/>
    <property type="match status" value="1"/>
</dbReference>